<keyword evidence="1" id="KW-0812">Transmembrane</keyword>
<dbReference type="HOGENOM" id="CLU_2996750_0_0_1"/>
<dbReference type="AlphaFoldDB" id="A0A0C9VY25"/>
<sequence>MSINLPRIQSAAMSMISHYPSVFHVLGRTLTTAYWSMIVYVSITSTKTNRLTTAANF</sequence>
<name>A0A0C9VY25_9AGAM</name>
<dbReference type="Proteomes" id="UP000053820">
    <property type="component" value="Unassembled WGS sequence"/>
</dbReference>
<proteinExistence type="predicted"/>
<dbReference type="EMBL" id="KN839962">
    <property type="protein sequence ID" value="KIJ58258.1"/>
    <property type="molecule type" value="Genomic_DNA"/>
</dbReference>
<reference evidence="2 3" key="1">
    <citation type="submission" date="2014-04" db="EMBL/GenBank/DDBJ databases">
        <title>Evolutionary Origins and Diversification of the Mycorrhizal Mutualists.</title>
        <authorList>
            <consortium name="DOE Joint Genome Institute"/>
            <consortium name="Mycorrhizal Genomics Consortium"/>
            <person name="Kohler A."/>
            <person name="Kuo A."/>
            <person name="Nagy L.G."/>
            <person name="Floudas D."/>
            <person name="Copeland A."/>
            <person name="Barry K.W."/>
            <person name="Cichocki N."/>
            <person name="Veneault-Fourrey C."/>
            <person name="LaButti K."/>
            <person name="Lindquist E.A."/>
            <person name="Lipzen A."/>
            <person name="Lundell T."/>
            <person name="Morin E."/>
            <person name="Murat C."/>
            <person name="Riley R."/>
            <person name="Ohm R."/>
            <person name="Sun H."/>
            <person name="Tunlid A."/>
            <person name="Henrissat B."/>
            <person name="Grigoriev I.V."/>
            <person name="Hibbett D.S."/>
            <person name="Martin F."/>
        </authorList>
    </citation>
    <scope>NUCLEOTIDE SEQUENCE [LARGE SCALE GENOMIC DNA]</scope>
    <source>
        <strain evidence="2 3">MD-312</strain>
    </source>
</reference>
<keyword evidence="3" id="KW-1185">Reference proteome</keyword>
<protein>
    <submittedName>
        <fullName evidence="2">Uncharacterized protein</fullName>
    </submittedName>
</protein>
<accession>A0A0C9VY25</accession>
<evidence type="ECO:0000313" key="2">
    <source>
        <dbReference type="EMBL" id="KIJ58258.1"/>
    </source>
</evidence>
<keyword evidence="1" id="KW-0472">Membrane</keyword>
<evidence type="ECO:0000313" key="3">
    <source>
        <dbReference type="Proteomes" id="UP000053820"/>
    </source>
</evidence>
<feature type="transmembrane region" description="Helical" evidence="1">
    <location>
        <begin position="21"/>
        <end position="43"/>
    </location>
</feature>
<organism evidence="2 3">
    <name type="scientific">Hydnomerulius pinastri MD-312</name>
    <dbReference type="NCBI Taxonomy" id="994086"/>
    <lineage>
        <taxon>Eukaryota</taxon>
        <taxon>Fungi</taxon>
        <taxon>Dikarya</taxon>
        <taxon>Basidiomycota</taxon>
        <taxon>Agaricomycotina</taxon>
        <taxon>Agaricomycetes</taxon>
        <taxon>Agaricomycetidae</taxon>
        <taxon>Boletales</taxon>
        <taxon>Boletales incertae sedis</taxon>
        <taxon>Leucogyrophana</taxon>
    </lineage>
</organism>
<evidence type="ECO:0000256" key="1">
    <source>
        <dbReference type="SAM" id="Phobius"/>
    </source>
</evidence>
<gene>
    <name evidence="2" type="ORF">HYDPIDRAFT_119735</name>
</gene>
<keyword evidence="1" id="KW-1133">Transmembrane helix</keyword>